<reference evidence="1" key="1">
    <citation type="submission" date="2021-06" db="EMBL/GenBank/DDBJ databases">
        <authorList>
            <person name="Kallberg Y."/>
            <person name="Tangrot J."/>
            <person name="Rosling A."/>
        </authorList>
    </citation>
    <scope>NUCLEOTIDE SEQUENCE</scope>
    <source>
        <strain evidence="1">IL203A</strain>
    </source>
</reference>
<name>A0ACA9MBH2_9GLOM</name>
<proteinExistence type="predicted"/>
<organism evidence="1 2">
    <name type="scientific">Dentiscutata heterogama</name>
    <dbReference type="NCBI Taxonomy" id="1316150"/>
    <lineage>
        <taxon>Eukaryota</taxon>
        <taxon>Fungi</taxon>
        <taxon>Fungi incertae sedis</taxon>
        <taxon>Mucoromycota</taxon>
        <taxon>Glomeromycotina</taxon>
        <taxon>Glomeromycetes</taxon>
        <taxon>Diversisporales</taxon>
        <taxon>Gigasporaceae</taxon>
        <taxon>Dentiscutata</taxon>
    </lineage>
</organism>
<comment type="caution">
    <text evidence="1">The sequence shown here is derived from an EMBL/GenBank/DDBJ whole genome shotgun (WGS) entry which is preliminary data.</text>
</comment>
<protein>
    <submittedName>
        <fullName evidence="1">7363_t:CDS:1</fullName>
    </submittedName>
</protein>
<sequence length="557" mass="62965">KEELCFVETNGRARVYNLITNQFLPGTAKFPMNAENIISTPDGSCIVAFVKGITSDKNIDHLSNNEDNLSEDGSNEVDPNDYDVNKSDVDENDAAQDIGKDIVIEDASDNDATEDTREDEASKDDVSKDDVSKDDVSKDDVSKDDVSKDDVSKDDVSNDVSKDDSEEYITKVEQIIERSMDHAYIYFCTSFGKPASKVISIPPILSSLESIQFSSIRNLQIHLSTIDLNSSTFRSMIVKITQEKTQYCFQQKFKKRSLGMVKVVSQNQEYSLLEGKDTLFKRDIKEGENLVIMGEKRPVIRIASDTQLKISGSFQNIIGFNSWMEFRVEPKTMLNGFIDAYKLMFEKYPIDNFIDPDQNSTLSLQIVLDVDDDNIIQDYEHKFKDYIFKTFEELTVSTKKPATSLKRFNTSVTSFENLNLESLKEDSDRVQFGSWVIQLCVLIPIQIAVARNNIFQPLKDGLSAFDAESTESEALYVDEIAQRISFGWYEGIFKYFGDLPVKVVSSMGEQYMLNHLVGTTFDGSAMRCTEGVWMSLGNDSILLCQVRSAAILQVNRY</sequence>
<dbReference type="EMBL" id="CAJVPU010007958">
    <property type="protein sequence ID" value="CAG8578675.1"/>
    <property type="molecule type" value="Genomic_DNA"/>
</dbReference>
<dbReference type="Proteomes" id="UP000789702">
    <property type="component" value="Unassembled WGS sequence"/>
</dbReference>
<feature type="non-terminal residue" evidence="1">
    <location>
        <position position="1"/>
    </location>
</feature>
<accession>A0ACA9MBH2</accession>
<evidence type="ECO:0000313" key="1">
    <source>
        <dbReference type="EMBL" id="CAG8578675.1"/>
    </source>
</evidence>
<evidence type="ECO:0000313" key="2">
    <source>
        <dbReference type="Proteomes" id="UP000789702"/>
    </source>
</evidence>
<gene>
    <name evidence="1" type="ORF">DHETER_LOCUS6373</name>
</gene>
<keyword evidence="2" id="KW-1185">Reference proteome</keyword>